<dbReference type="PIRSF" id="PIRSF006078">
    <property type="entry name" value="GlxK"/>
    <property type="match status" value="1"/>
</dbReference>
<dbReference type="GO" id="GO:0031388">
    <property type="term" value="P:organic acid phosphorylation"/>
    <property type="evidence" value="ECO:0007669"/>
    <property type="project" value="UniProtKB-UniRule"/>
</dbReference>
<dbReference type="SUPFAM" id="SSF110738">
    <property type="entry name" value="Glycerate kinase I"/>
    <property type="match status" value="1"/>
</dbReference>
<dbReference type="PANTHER" id="PTHR21599:SF0">
    <property type="entry name" value="GLYCERATE KINASE"/>
    <property type="match status" value="1"/>
</dbReference>
<dbReference type="NCBIfam" id="TIGR00045">
    <property type="entry name" value="glycerate kinase"/>
    <property type="match status" value="1"/>
</dbReference>
<accession>A0A1D4I421</accession>
<evidence type="ECO:0000313" key="6">
    <source>
        <dbReference type="EMBL" id="SCS62754.1"/>
    </source>
</evidence>
<evidence type="ECO:0000256" key="3">
    <source>
        <dbReference type="ARBA" id="ARBA00022777"/>
    </source>
</evidence>
<comment type="similarity">
    <text evidence="1 4">Belongs to the glycerate kinase type-1 family.</text>
</comment>
<reference evidence="5 7" key="2">
    <citation type="submission" date="2016-09" db="EMBL/GenBank/DDBJ databases">
        <authorList>
            <consortium name="Pathogen Informatics"/>
            <person name="Sun Q."/>
            <person name="Inoue M."/>
        </authorList>
    </citation>
    <scope>NUCLEOTIDE SEQUENCE [LARGE SCALE GENOMIC DNA]</scope>
    <source>
        <strain evidence="5 7">82C</strain>
    </source>
</reference>
<organism evidence="6 8">
    <name type="scientific">Staphylococcus caeli</name>
    <dbReference type="NCBI Taxonomy" id="2201815"/>
    <lineage>
        <taxon>Bacteria</taxon>
        <taxon>Bacillati</taxon>
        <taxon>Bacillota</taxon>
        <taxon>Bacilli</taxon>
        <taxon>Bacillales</taxon>
        <taxon>Staphylococcaceae</taxon>
        <taxon>Staphylococcus</taxon>
    </lineage>
</organism>
<evidence type="ECO:0000256" key="2">
    <source>
        <dbReference type="ARBA" id="ARBA00022679"/>
    </source>
</evidence>
<dbReference type="InterPro" id="IPR018197">
    <property type="entry name" value="Glycerate_kinase_RE-like"/>
</dbReference>
<dbReference type="InterPro" id="IPR036129">
    <property type="entry name" value="Glycerate_kinase_sf"/>
</dbReference>
<proteinExistence type="inferred from homology"/>
<keyword evidence="2 4" id="KW-0808">Transferase</keyword>
<dbReference type="EMBL" id="FMPI01000002">
    <property type="protein sequence ID" value="SCS44088.1"/>
    <property type="molecule type" value="Genomic_DNA"/>
</dbReference>
<dbReference type="RefSeq" id="WP_069994685.1">
    <property type="nucleotide sequence ID" value="NZ_FMPG01000002.1"/>
</dbReference>
<dbReference type="EC" id="2.7.1.31" evidence="6"/>
<dbReference type="InterPro" id="IPR004381">
    <property type="entry name" value="Glycerate_kinase"/>
</dbReference>
<reference evidence="6 8" key="1">
    <citation type="submission" date="2016-09" db="EMBL/GenBank/DDBJ databases">
        <authorList>
            <consortium name="Pathogen Informatics"/>
        </authorList>
    </citation>
    <scope>NUCLEOTIDE SEQUENCE [LARGE SCALE GENOMIC DNA]</scope>
    <source>
        <strain evidence="6 8">82B</strain>
    </source>
</reference>
<dbReference type="PANTHER" id="PTHR21599">
    <property type="entry name" value="GLYCERATE KINASE"/>
    <property type="match status" value="1"/>
</dbReference>
<dbReference type="Proteomes" id="UP000095768">
    <property type="component" value="Unassembled WGS sequence"/>
</dbReference>
<dbReference type="OrthoDB" id="9774290at2"/>
<dbReference type="EMBL" id="FMPG01000002">
    <property type="protein sequence ID" value="SCS62754.1"/>
    <property type="molecule type" value="Genomic_DNA"/>
</dbReference>
<evidence type="ECO:0000313" key="8">
    <source>
        <dbReference type="Proteomes" id="UP000095768"/>
    </source>
</evidence>
<evidence type="ECO:0000313" key="5">
    <source>
        <dbReference type="EMBL" id="SCS44088.1"/>
    </source>
</evidence>
<protein>
    <submittedName>
        <fullName evidence="6">Glycerate kinase</fullName>
        <ecNumber evidence="6">2.7.1.31</ecNumber>
    </submittedName>
</protein>
<evidence type="ECO:0000256" key="1">
    <source>
        <dbReference type="ARBA" id="ARBA00006284"/>
    </source>
</evidence>
<gene>
    <name evidence="6" type="primary">glxK</name>
    <name evidence="6" type="ORF">SAMEA2297795_00847</name>
    <name evidence="5" type="ORF">SAMEA2297796_00525</name>
</gene>
<name>A0A1D4I421_9STAP</name>
<dbReference type="Pfam" id="PF02595">
    <property type="entry name" value="Gly_kinase"/>
    <property type="match status" value="1"/>
</dbReference>
<keyword evidence="3 4" id="KW-0418">Kinase</keyword>
<evidence type="ECO:0000256" key="4">
    <source>
        <dbReference type="PIRNR" id="PIRNR006078"/>
    </source>
</evidence>
<dbReference type="Gene3D" id="3.90.1510.10">
    <property type="entry name" value="Glycerate kinase, domain 2"/>
    <property type="match status" value="1"/>
</dbReference>
<dbReference type="Proteomes" id="UP000095412">
    <property type="component" value="Unassembled WGS sequence"/>
</dbReference>
<dbReference type="Gene3D" id="3.40.50.10350">
    <property type="entry name" value="Glycerate kinase, domain 1"/>
    <property type="match status" value="1"/>
</dbReference>
<keyword evidence="7" id="KW-1185">Reference proteome</keyword>
<dbReference type="InterPro" id="IPR018193">
    <property type="entry name" value="Glyc_kinase_flavodox-like_fold"/>
</dbReference>
<evidence type="ECO:0000313" key="7">
    <source>
        <dbReference type="Proteomes" id="UP000095412"/>
    </source>
</evidence>
<dbReference type="GO" id="GO:0008887">
    <property type="term" value="F:glycerate kinase activity"/>
    <property type="evidence" value="ECO:0007669"/>
    <property type="project" value="UniProtKB-UniRule"/>
</dbReference>
<sequence length="379" mass="40461">MKIILAPDSFKGSMSATEVATYMSQSISEIYPQADVHALPVGDGGEGTMESLVNATNGTFHSVNVTGPLGNQVSAQYGVLNDGKTCVIEMAEASGLKHIPDNCLNAMDSTTFGTGELILNALDKGFRNFIIALGGSATNDGGSGMLQALGVKLLDNQQQEINFGGAALKDLKVIDLTYFDQRIKHCNFTIASDVQNPLIGPNGASHVFGKQKGASMAQISQLDSNLEHWANLIAAETKIRIHNTPGAGAAGGLGAAFKAFFPNQFKEGIQVVIDYTNLEQHLKDADLIITGEGKIDFQTFYGKTPLGIAKCARKFNVPIIFIGGTVDIDIEQLSDLGVISAFSLTDRPLSLADTIQNSEQLITKVTKNIIKTFFHNTTF</sequence>
<dbReference type="AlphaFoldDB" id="A0A1D4I421"/>